<protein>
    <submittedName>
        <fullName evidence="1">Uncharacterized protein</fullName>
    </submittedName>
</protein>
<accession>C8PKL9</accession>
<comment type="caution">
    <text evidence="1">The sequence shown here is derived from an EMBL/GenBank/DDBJ whole genome shotgun (WGS) entry which is preliminary data.</text>
</comment>
<dbReference type="AlphaFoldDB" id="C8PKL9"/>
<gene>
    <name evidence="1" type="ORF">CAMGR0001_0241</name>
</gene>
<sequence length="45" mass="5236">MRLLLVLIRIRLRVNLKRARQNLISVDHARQSCANLSCMRSAAKF</sequence>
<keyword evidence="2" id="KW-1185">Reference proteome</keyword>
<reference evidence="1 2" key="1">
    <citation type="submission" date="2009-07" db="EMBL/GenBank/DDBJ databases">
        <authorList>
            <person name="Madupu R."/>
            <person name="Sebastian Y."/>
            <person name="Durkin A.S."/>
            <person name="Torralba M."/>
            <person name="Methe B."/>
            <person name="Sutton G.G."/>
            <person name="Strausberg R.L."/>
            <person name="Nelson K.E."/>
        </authorList>
    </citation>
    <scope>NUCLEOTIDE SEQUENCE [LARGE SCALE GENOMIC DNA]</scope>
    <source>
        <strain evidence="1 2">RM3268</strain>
    </source>
</reference>
<organism evidence="1 2">
    <name type="scientific">Campylobacter gracilis RM3268</name>
    <dbReference type="NCBI Taxonomy" id="553220"/>
    <lineage>
        <taxon>Bacteria</taxon>
        <taxon>Pseudomonadati</taxon>
        <taxon>Campylobacterota</taxon>
        <taxon>Epsilonproteobacteria</taxon>
        <taxon>Campylobacterales</taxon>
        <taxon>Campylobacteraceae</taxon>
        <taxon>Campylobacter</taxon>
    </lineage>
</organism>
<evidence type="ECO:0000313" key="1">
    <source>
        <dbReference type="EMBL" id="EEV16628.1"/>
    </source>
</evidence>
<evidence type="ECO:0000313" key="2">
    <source>
        <dbReference type="Proteomes" id="UP000005709"/>
    </source>
</evidence>
<dbReference type="Proteomes" id="UP000005709">
    <property type="component" value="Unassembled WGS sequence"/>
</dbReference>
<name>C8PKL9_9BACT</name>
<proteinExistence type="predicted"/>
<dbReference type="EMBL" id="ACYG01000030">
    <property type="protein sequence ID" value="EEV16628.1"/>
    <property type="molecule type" value="Genomic_DNA"/>
</dbReference>